<evidence type="ECO:0008006" key="4">
    <source>
        <dbReference type="Google" id="ProtNLM"/>
    </source>
</evidence>
<dbReference type="RefSeq" id="WP_290443463.1">
    <property type="nucleotide sequence ID" value="NZ_JAMXWN010000005.1"/>
</dbReference>
<sequence>MALTVGAWSELAVSVVVLITYALVDDWWMKRKSTKGGGRS</sequence>
<proteinExistence type="predicted"/>
<evidence type="ECO:0000313" key="2">
    <source>
        <dbReference type="EMBL" id="MFC6385153.1"/>
    </source>
</evidence>
<keyword evidence="3" id="KW-1185">Reference proteome</keyword>
<protein>
    <recommendedName>
        <fullName evidence="4">Holin</fullName>
    </recommendedName>
</protein>
<keyword evidence="1" id="KW-1133">Transmembrane helix</keyword>
<feature type="transmembrane region" description="Helical" evidence="1">
    <location>
        <begin position="6"/>
        <end position="24"/>
    </location>
</feature>
<name>A0ABW1WA84_9BACL</name>
<dbReference type="Proteomes" id="UP001596267">
    <property type="component" value="Unassembled WGS sequence"/>
</dbReference>
<keyword evidence="1" id="KW-0472">Membrane</keyword>
<comment type="caution">
    <text evidence="2">The sequence shown here is derived from an EMBL/GenBank/DDBJ whole genome shotgun (WGS) entry which is preliminary data.</text>
</comment>
<gene>
    <name evidence="2" type="ORF">ACFP7A_00940</name>
</gene>
<organism evidence="2 3">
    <name type="scientific">Sporolactobacillus kofuensis</name>
    <dbReference type="NCBI Taxonomy" id="269672"/>
    <lineage>
        <taxon>Bacteria</taxon>
        <taxon>Bacillati</taxon>
        <taxon>Bacillota</taxon>
        <taxon>Bacilli</taxon>
        <taxon>Bacillales</taxon>
        <taxon>Sporolactobacillaceae</taxon>
        <taxon>Sporolactobacillus</taxon>
    </lineage>
</organism>
<reference evidence="3" key="1">
    <citation type="journal article" date="2019" name="Int. J. Syst. Evol. Microbiol.">
        <title>The Global Catalogue of Microorganisms (GCM) 10K type strain sequencing project: providing services to taxonomists for standard genome sequencing and annotation.</title>
        <authorList>
            <consortium name="The Broad Institute Genomics Platform"/>
            <consortium name="The Broad Institute Genome Sequencing Center for Infectious Disease"/>
            <person name="Wu L."/>
            <person name="Ma J."/>
        </authorList>
    </citation>
    <scope>NUCLEOTIDE SEQUENCE [LARGE SCALE GENOMIC DNA]</scope>
    <source>
        <strain evidence="3">CCUG 42001</strain>
    </source>
</reference>
<evidence type="ECO:0000313" key="3">
    <source>
        <dbReference type="Proteomes" id="UP001596267"/>
    </source>
</evidence>
<dbReference type="EMBL" id="JBHSTQ010000001">
    <property type="protein sequence ID" value="MFC6385153.1"/>
    <property type="molecule type" value="Genomic_DNA"/>
</dbReference>
<accession>A0ABW1WA84</accession>
<keyword evidence="1" id="KW-0812">Transmembrane</keyword>
<evidence type="ECO:0000256" key="1">
    <source>
        <dbReference type="SAM" id="Phobius"/>
    </source>
</evidence>